<dbReference type="Gene3D" id="3.90.220.20">
    <property type="entry name" value="DNA methylase specificity domains"/>
    <property type="match status" value="2"/>
</dbReference>
<dbReference type="PANTHER" id="PTHR30408">
    <property type="entry name" value="TYPE-1 RESTRICTION ENZYME ECOKI SPECIFICITY PROTEIN"/>
    <property type="match status" value="1"/>
</dbReference>
<dbReference type="InterPro" id="IPR052021">
    <property type="entry name" value="Type-I_RS_S_subunit"/>
</dbReference>
<dbReference type="AlphaFoldDB" id="R6TBU6"/>
<evidence type="ECO:0000313" key="6">
    <source>
        <dbReference type="Proteomes" id="UP000017938"/>
    </source>
</evidence>
<dbReference type="Proteomes" id="UP000017938">
    <property type="component" value="Unassembled WGS sequence"/>
</dbReference>
<evidence type="ECO:0000259" key="4">
    <source>
        <dbReference type="Pfam" id="PF01420"/>
    </source>
</evidence>
<feature type="domain" description="Type I restriction modification DNA specificity" evidence="4">
    <location>
        <begin position="195"/>
        <end position="343"/>
    </location>
</feature>
<dbReference type="CDD" id="cd17251">
    <property type="entry name" value="RMtype1_S_HinAWORF1578P-TRD2-CR2_like"/>
    <property type="match status" value="1"/>
</dbReference>
<keyword evidence="3" id="KW-0238">DNA-binding</keyword>
<dbReference type="SUPFAM" id="SSF116734">
    <property type="entry name" value="DNA methylase specificity domain"/>
    <property type="match status" value="2"/>
</dbReference>
<feature type="domain" description="Type I restriction modification DNA specificity" evidence="4">
    <location>
        <begin position="118"/>
        <end position="173"/>
    </location>
</feature>
<gene>
    <name evidence="5" type="ORF">BN580_00591</name>
</gene>
<keyword evidence="2" id="KW-0680">Restriction system</keyword>
<dbReference type="PANTHER" id="PTHR30408:SF13">
    <property type="entry name" value="TYPE I RESTRICTION ENZYME HINDI SPECIFICITY SUBUNIT"/>
    <property type="match status" value="1"/>
</dbReference>
<evidence type="ECO:0000256" key="1">
    <source>
        <dbReference type="ARBA" id="ARBA00010923"/>
    </source>
</evidence>
<dbReference type="InterPro" id="IPR044946">
    <property type="entry name" value="Restrct_endonuc_typeI_TRD_sf"/>
</dbReference>
<comment type="caution">
    <text evidence="5">The sequence shown here is derived from an EMBL/GenBank/DDBJ whole genome shotgun (WGS) entry which is preliminary data.</text>
</comment>
<organism evidence="5 6">
    <name type="scientific">Candidatus Colimorpha enterica</name>
    <dbReference type="NCBI Taxonomy" id="3083063"/>
    <lineage>
        <taxon>Bacteria</taxon>
        <taxon>Pseudomonadati</taxon>
        <taxon>Bacteroidota</taxon>
        <taxon>Bacteroidia</taxon>
        <taxon>Bacteroidales</taxon>
        <taxon>Candidatus Colimorpha</taxon>
    </lineage>
</organism>
<protein>
    <submittedName>
        <fullName evidence="5">Type I restriction modification DNA specificity domain protein</fullName>
    </submittedName>
</protein>
<dbReference type="CDD" id="cd16961">
    <property type="entry name" value="RMtype1_S_TRD-CR_like"/>
    <property type="match status" value="1"/>
</dbReference>
<accession>R6TBU6</accession>
<sequence>MKSIYKSIGELVERIDQRNTDGTVTNLIGVSIDKKFINSVANVIGTDLTKYKVIEKYDFAVSLMQVSRDEKIPVACQKEYDKAIMSPAYPIFRVKDTSVVLPEYLEMWFMRPEFDREASFIAVGGVRGSMPWEEFANMKLPVPSIEEQREIVNSYMTLTDRIALKKQINDNLEATARTIYKSYFVDFEPFDLVQPESWQEVTIDDIAKEVVCGKTPPTADAENYGGSVPFITIPDMHGSVYTTSTERFLSDKGVATQANKTLPENSICVSCIASVGLVCLTAEPSQTNQQINSIVCKKKISPFYVYIKMTTLTEYLKQLGAGGSTTLNVNKTLFGQIPILLPDETVMNEFHRKVEPLFSTIRENQYEIQHLESLKSLLLTQISSR</sequence>
<evidence type="ECO:0000313" key="5">
    <source>
        <dbReference type="EMBL" id="CDC69710.1"/>
    </source>
</evidence>
<name>R6TBU6_9BACT</name>
<dbReference type="EMBL" id="CBFW010000011">
    <property type="protein sequence ID" value="CDC69710.1"/>
    <property type="molecule type" value="Genomic_DNA"/>
</dbReference>
<evidence type="ECO:0000256" key="2">
    <source>
        <dbReference type="ARBA" id="ARBA00022747"/>
    </source>
</evidence>
<dbReference type="InterPro" id="IPR000055">
    <property type="entry name" value="Restrct_endonuc_typeI_TRD"/>
</dbReference>
<comment type="similarity">
    <text evidence="1">Belongs to the type-I restriction system S methylase family.</text>
</comment>
<dbReference type="STRING" id="1263015.BN580_00591"/>
<dbReference type="GO" id="GO:0009307">
    <property type="term" value="P:DNA restriction-modification system"/>
    <property type="evidence" value="ECO:0007669"/>
    <property type="project" value="UniProtKB-KW"/>
</dbReference>
<evidence type="ECO:0000256" key="3">
    <source>
        <dbReference type="ARBA" id="ARBA00023125"/>
    </source>
</evidence>
<proteinExistence type="inferred from homology"/>
<dbReference type="Pfam" id="PF01420">
    <property type="entry name" value="Methylase_S"/>
    <property type="match status" value="2"/>
</dbReference>
<reference evidence="5" key="1">
    <citation type="submission" date="2012-11" db="EMBL/GenBank/DDBJ databases">
        <title>Dependencies among metagenomic species, viruses, plasmids and units of genetic variation.</title>
        <authorList>
            <person name="Nielsen H.B."/>
            <person name="Almeida M."/>
            <person name="Juncker A.S."/>
            <person name="Rasmussen S."/>
            <person name="Li J."/>
            <person name="Sunagawa S."/>
            <person name="Plichta D."/>
            <person name="Gautier L."/>
            <person name="Le Chatelier E."/>
            <person name="Peletier E."/>
            <person name="Bonde I."/>
            <person name="Nielsen T."/>
            <person name="Manichanh C."/>
            <person name="Arumugam M."/>
            <person name="Batto J."/>
            <person name="Santos M.B.Q.D."/>
            <person name="Blom N."/>
            <person name="Borruel N."/>
            <person name="Burgdorf K.S."/>
            <person name="Boumezbeur F."/>
            <person name="Casellas F."/>
            <person name="Dore J."/>
            <person name="Guarner F."/>
            <person name="Hansen T."/>
            <person name="Hildebrand F."/>
            <person name="Kaas R.S."/>
            <person name="Kennedy S."/>
            <person name="Kristiansen K."/>
            <person name="Kultima J.R."/>
            <person name="Leonard P."/>
            <person name="Levenez F."/>
            <person name="Lund O."/>
            <person name="Moumen B."/>
            <person name="Le Paslier D."/>
            <person name="Pons N."/>
            <person name="Pedersen O."/>
            <person name="Prifti E."/>
            <person name="Qin J."/>
            <person name="Raes J."/>
            <person name="Tap J."/>
            <person name="Tims S."/>
            <person name="Ussery D.W."/>
            <person name="Yamada T."/>
            <person name="MetaHit consortium"/>
            <person name="Renault P."/>
            <person name="Sicheritz-Ponten T."/>
            <person name="Bork P."/>
            <person name="Wang J."/>
            <person name="Brunak S."/>
            <person name="Ehrlich S.D."/>
        </authorList>
    </citation>
    <scope>NUCLEOTIDE SEQUENCE [LARGE SCALE GENOMIC DNA]</scope>
</reference>
<dbReference type="GO" id="GO:0003677">
    <property type="term" value="F:DNA binding"/>
    <property type="evidence" value="ECO:0007669"/>
    <property type="project" value="UniProtKB-KW"/>
</dbReference>